<organism evidence="2 3">
    <name type="scientific">Rickenella mellea</name>
    <dbReference type="NCBI Taxonomy" id="50990"/>
    <lineage>
        <taxon>Eukaryota</taxon>
        <taxon>Fungi</taxon>
        <taxon>Dikarya</taxon>
        <taxon>Basidiomycota</taxon>
        <taxon>Agaricomycotina</taxon>
        <taxon>Agaricomycetes</taxon>
        <taxon>Hymenochaetales</taxon>
        <taxon>Rickenellaceae</taxon>
        <taxon>Rickenella</taxon>
    </lineage>
</organism>
<dbReference type="AlphaFoldDB" id="A0A4Y7QDB0"/>
<accession>A0A4Y7QDB0</accession>
<dbReference type="VEuPathDB" id="FungiDB:BD410DRAFT_813414"/>
<keyword evidence="3" id="KW-1185">Reference proteome</keyword>
<sequence>MAPLVMFPLPLPAVPPPGYGWAEREFSDLSTSTAFNAGIDERDTFLGKRACIVCGINSRPTLHRCHIIPEIEQDTCNPKHEPRDGMIMCSNHQNLFDVYCFFIRYIPNSRRFVFINYSDLPELLPFHDKAIALDINDRYAPFPSLFILHEMRVRGFYPFEPVAQAIPDDTPWQDLITSNGVFNINSGTFNRSSNRSNSIPTRPQLESNTMTVGNASSGTPLLPLNQDVIAEILAATHAMPSWKACQMEGTDWTGTAEENIQKYVSSIGMQDEFRIPGDREASP</sequence>
<dbReference type="Pfam" id="PF13391">
    <property type="entry name" value="HNH_2"/>
    <property type="match status" value="1"/>
</dbReference>
<evidence type="ECO:0000259" key="1">
    <source>
        <dbReference type="Pfam" id="PF13391"/>
    </source>
</evidence>
<evidence type="ECO:0000313" key="3">
    <source>
        <dbReference type="Proteomes" id="UP000294933"/>
    </source>
</evidence>
<dbReference type="Proteomes" id="UP000294933">
    <property type="component" value="Unassembled WGS sequence"/>
</dbReference>
<dbReference type="OrthoDB" id="2124139at2759"/>
<protein>
    <recommendedName>
        <fullName evidence="1">HNH nuclease domain-containing protein</fullName>
    </recommendedName>
</protein>
<gene>
    <name evidence="2" type="ORF">BD410DRAFT_813414</name>
</gene>
<dbReference type="EMBL" id="ML170163">
    <property type="protein sequence ID" value="TDL25673.1"/>
    <property type="molecule type" value="Genomic_DNA"/>
</dbReference>
<name>A0A4Y7QDB0_9AGAM</name>
<feature type="domain" description="HNH nuclease" evidence="1">
    <location>
        <begin position="51"/>
        <end position="103"/>
    </location>
</feature>
<proteinExistence type="predicted"/>
<dbReference type="InterPro" id="IPR003615">
    <property type="entry name" value="HNH_nuc"/>
</dbReference>
<evidence type="ECO:0000313" key="2">
    <source>
        <dbReference type="EMBL" id="TDL25673.1"/>
    </source>
</evidence>
<reference evidence="2 3" key="1">
    <citation type="submission" date="2018-06" db="EMBL/GenBank/DDBJ databases">
        <title>A transcriptomic atlas of mushroom development highlights an independent origin of complex multicellularity.</title>
        <authorList>
            <consortium name="DOE Joint Genome Institute"/>
            <person name="Krizsan K."/>
            <person name="Almasi E."/>
            <person name="Merenyi Z."/>
            <person name="Sahu N."/>
            <person name="Viragh M."/>
            <person name="Koszo T."/>
            <person name="Mondo S."/>
            <person name="Kiss B."/>
            <person name="Balint B."/>
            <person name="Kues U."/>
            <person name="Barry K."/>
            <person name="Hegedus J.C."/>
            <person name="Henrissat B."/>
            <person name="Johnson J."/>
            <person name="Lipzen A."/>
            <person name="Ohm R."/>
            <person name="Nagy I."/>
            <person name="Pangilinan J."/>
            <person name="Yan J."/>
            <person name="Xiong Y."/>
            <person name="Grigoriev I.V."/>
            <person name="Hibbett D.S."/>
            <person name="Nagy L.G."/>
        </authorList>
    </citation>
    <scope>NUCLEOTIDE SEQUENCE [LARGE SCALE GENOMIC DNA]</scope>
    <source>
        <strain evidence="2 3">SZMC22713</strain>
    </source>
</reference>